<dbReference type="InterPro" id="IPR036318">
    <property type="entry name" value="FAD-bd_PCMH-like_sf"/>
</dbReference>
<evidence type="ECO:0008006" key="8">
    <source>
        <dbReference type="Google" id="ProtNLM"/>
    </source>
</evidence>
<dbReference type="Proteomes" id="UP000710849">
    <property type="component" value="Unassembled WGS sequence"/>
</dbReference>
<keyword evidence="5" id="KW-0560">Oxidoreductase</keyword>
<keyword evidence="4" id="KW-0274">FAD</keyword>
<dbReference type="InterPro" id="IPR050416">
    <property type="entry name" value="FAD-linked_Oxidoreductase"/>
</dbReference>
<dbReference type="GO" id="GO:0050660">
    <property type="term" value="F:flavin adenine dinucleotide binding"/>
    <property type="evidence" value="ECO:0007669"/>
    <property type="project" value="InterPro"/>
</dbReference>
<comment type="caution">
    <text evidence="6">The sequence shown here is derived from an EMBL/GenBank/DDBJ whole genome shotgun (WGS) entry which is preliminary data.</text>
</comment>
<organism evidence="6 7">
    <name type="scientific">Botrytis byssoidea</name>
    <dbReference type="NCBI Taxonomy" id="139641"/>
    <lineage>
        <taxon>Eukaryota</taxon>
        <taxon>Fungi</taxon>
        <taxon>Dikarya</taxon>
        <taxon>Ascomycota</taxon>
        <taxon>Pezizomycotina</taxon>
        <taxon>Leotiomycetes</taxon>
        <taxon>Helotiales</taxon>
        <taxon>Sclerotiniaceae</taxon>
        <taxon>Botrytis</taxon>
    </lineage>
</organism>
<dbReference type="GO" id="GO:0016491">
    <property type="term" value="F:oxidoreductase activity"/>
    <property type="evidence" value="ECO:0007669"/>
    <property type="project" value="UniProtKB-KW"/>
</dbReference>
<proteinExistence type="inferred from homology"/>
<dbReference type="EMBL" id="RCSW01000040">
    <property type="protein sequence ID" value="KAF7919322.1"/>
    <property type="molecule type" value="Genomic_DNA"/>
</dbReference>
<comment type="similarity">
    <text evidence="2">Belongs to the oxygen-dependent FAD-linked oxidoreductase family.</text>
</comment>
<dbReference type="PANTHER" id="PTHR42973:SF39">
    <property type="entry name" value="FAD-BINDING PCMH-TYPE DOMAIN-CONTAINING PROTEIN"/>
    <property type="match status" value="1"/>
</dbReference>
<evidence type="ECO:0000256" key="4">
    <source>
        <dbReference type="ARBA" id="ARBA00022827"/>
    </source>
</evidence>
<keyword evidence="7" id="KW-1185">Reference proteome</keyword>
<dbReference type="SUPFAM" id="SSF56176">
    <property type="entry name" value="FAD-binding/transporter-associated domain-like"/>
    <property type="match status" value="1"/>
</dbReference>
<dbReference type="InterPro" id="IPR016169">
    <property type="entry name" value="FAD-bd_PCMH_sub2"/>
</dbReference>
<dbReference type="GeneID" id="62155242"/>
<evidence type="ECO:0000313" key="6">
    <source>
        <dbReference type="EMBL" id="KAF7919322.1"/>
    </source>
</evidence>
<protein>
    <recommendedName>
        <fullName evidence="8">Berberine/berberine-like domain-containing protein</fullName>
    </recommendedName>
</protein>
<evidence type="ECO:0000313" key="7">
    <source>
        <dbReference type="Proteomes" id="UP000710849"/>
    </source>
</evidence>
<gene>
    <name evidence="6" type="ORF">EAE97_011654</name>
</gene>
<name>A0A9P5HVX6_9HELO</name>
<accession>A0A9P5HVX6</accession>
<dbReference type="RefSeq" id="XP_038726917.1">
    <property type="nucleotide sequence ID" value="XM_038882169.1"/>
</dbReference>
<keyword evidence="3" id="KW-0285">Flavoprotein</keyword>
<evidence type="ECO:0000256" key="1">
    <source>
        <dbReference type="ARBA" id="ARBA00001974"/>
    </source>
</evidence>
<dbReference type="Gene3D" id="3.30.465.10">
    <property type="match status" value="1"/>
</dbReference>
<comment type="cofactor">
    <cofactor evidence="1">
        <name>FAD</name>
        <dbReference type="ChEBI" id="CHEBI:57692"/>
    </cofactor>
</comment>
<evidence type="ECO:0000256" key="3">
    <source>
        <dbReference type="ARBA" id="ARBA00022630"/>
    </source>
</evidence>
<sequence length="356" mass="37967">MAFLRRLTALNTSISGTLIKTLPPASSCYTGNPFDSTQNCSSVQNNWALASSQANTPEGIDYPIYANNSWLPTDVPRYQAGKDCEIGGPPIYVVNATTEDQIATAMEWATESSVDSTSGEILTANADQNPDLLWATRGGGPGTCGVVTEFVLQAYPAISSFVAVNLEVIPLGSENDTTTTTVFIVVYYCLHCTAIAAWNALAILFQSIPDLMDTGIAGAMTAATGCSARALSGLRSAPPGVYFSQAFYGYKISTPEMATVIFPLIEKMKDISDGSLSLNYTVTDVYPTYLDIFYAGDPGEDPAGQVPLLSTHLLGRAQLSDVSMEKVAAYLQRALASQGGGWISHDNWLTSRTWPG</sequence>
<evidence type="ECO:0000256" key="2">
    <source>
        <dbReference type="ARBA" id="ARBA00005466"/>
    </source>
</evidence>
<dbReference type="AlphaFoldDB" id="A0A9P5HVX6"/>
<dbReference type="PANTHER" id="PTHR42973">
    <property type="entry name" value="BINDING OXIDOREDUCTASE, PUTATIVE (AFU_ORTHOLOGUE AFUA_1G17690)-RELATED"/>
    <property type="match status" value="1"/>
</dbReference>
<reference evidence="6 7" key="1">
    <citation type="journal article" date="2020" name="Genome Biol. Evol.">
        <title>Comparative genomics of Sclerotiniaceae.</title>
        <authorList>
            <person name="Valero Jimenez C.A."/>
            <person name="Steentjes M."/>
            <person name="Scholten O.E."/>
            <person name="Van Kan J.A.L."/>
        </authorList>
    </citation>
    <scope>NUCLEOTIDE SEQUENCE [LARGE SCALE GENOMIC DNA]</scope>
    <source>
        <strain evidence="6 7">MUCL 94</strain>
    </source>
</reference>
<evidence type="ECO:0000256" key="5">
    <source>
        <dbReference type="ARBA" id="ARBA00023002"/>
    </source>
</evidence>